<gene>
    <name evidence="1" type="ORF">glysoja_025127</name>
</gene>
<protein>
    <submittedName>
        <fullName evidence="1">Uncharacterized protein</fullName>
    </submittedName>
</protein>
<organism evidence="1">
    <name type="scientific">Glycine soja</name>
    <name type="common">Wild soybean</name>
    <dbReference type="NCBI Taxonomy" id="3848"/>
    <lineage>
        <taxon>Eukaryota</taxon>
        <taxon>Viridiplantae</taxon>
        <taxon>Streptophyta</taxon>
        <taxon>Embryophyta</taxon>
        <taxon>Tracheophyta</taxon>
        <taxon>Spermatophyta</taxon>
        <taxon>Magnoliopsida</taxon>
        <taxon>eudicotyledons</taxon>
        <taxon>Gunneridae</taxon>
        <taxon>Pentapetalae</taxon>
        <taxon>rosids</taxon>
        <taxon>fabids</taxon>
        <taxon>Fabales</taxon>
        <taxon>Fabaceae</taxon>
        <taxon>Papilionoideae</taxon>
        <taxon>50 kb inversion clade</taxon>
        <taxon>NPAAA clade</taxon>
        <taxon>indigoferoid/millettioid clade</taxon>
        <taxon>Phaseoleae</taxon>
        <taxon>Glycine</taxon>
        <taxon>Glycine subgen. Soja</taxon>
    </lineage>
</organism>
<sequence length="85" mass="9594">MGLRNLHLPPRRSNFEFITAITLDITSLHDADGATGLLRCNEIREIKMIDWLDKLVAKVVCFLQLIGWELGLFACLFGGECICDE</sequence>
<dbReference type="EMBL" id="KN659929">
    <property type="protein sequence ID" value="KHN18237.1"/>
    <property type="molecule type" value="Genomic_DNA"/>
</dbReference>
<dbReference type="AlphaFoldDB" id="A0A0B2QER6"/>
<name>A0A0B2QER6_GLYSO</name>
<accession>A0A0B2QER6</accession>
<dbReference type="Proteomes" id="UP000053555">
    <property type="component" value="Unassembled WGS sequence"/>
</dbReference>
<proteinExistence type="predicted"/>
<reference evidence="1" key="1">
    <citation type="submission" date="2014-07" db="EMBL/GenBank/DDBJ databases">
        <title>Identification of a novel salt tolerance gene in wild soybean by whole-genome sequencing.</title>
        <authorList>
            <person name="Lam H.-M."/>
            <person name="Qi X."/>
            <person name="Li M.-W."/>
            <person name="Liu X."/>
            <person name="Xie M."/>
            <person name="Ni M."/>
            <person name="Xu X."/>
        </authorList>
    </citation>
    <scope>NUCLEOTIDE SEQUENCE [LARGE SCALE GENOMIC DNA]</scope>
    <source>
        <tissue evidence="1">Root</tissue>
    </source>
</reference>
<evidence type="ECO:0000313" key="1">
    <source>
        <dbReference type="EMBL" id="KHN18237.1"/>
    </source>
</evidence>